<dbReference type="eggNOG" id="COG0834">
    <property type="taxonomic scope" value="Bacteria"/>
</dbReference>
<reference evidence="4 5" key="1">
    <citation type="submission" date="2010-08" db="EMBL/GenBank/DDBJ databases">
        <authorList>
            <person name="Harkins D.M."/>
            <person name="Madupu R."/>
            <person name="Durkin A.S."/>
            <person name="Torralba M."/>
            <person name="Methe B."/>
            <person name="Sutton G.G."/>
            <person name="Nelson K.E."/>
        </authorList>
    </citation>
    <scope>NUCLEOTIDE SEQUENCE [LARGE SCALE GENOMIC DNA]</scope>
    <source>
        <strain evidence="4 5">DSM 17678</strain>
    </source>
</reference>
<dbReference type="SMART" id="SM00062">
    <property type="entry name" value="PBPb"/>
    <property type="match status" value="1"/>
</dbReference>
<dbReference type="RefSeq" id="WP_007791237.1">
    <property type="nucleotide sequence ID" value="NZ_ADGQ01000072.1"/>
</dbReference>
<feature type="signal peptide" evidence="2">
    <location>
        <begin position="1"/>
        <end position="19"/>
    </location>
</feature>
<evidence type="ECO:0000259" key="3">
    <source>
        <dbReference type="SMART" id="SM00062"/>
    </source>
</evidence>
<dbReference type="Proteomes" id="UP000003244">
    <property type="component" value="Unassembled WGS sequence"/>
</dbReference>
<name>E0E545_9FIRM</name>
<dbReference type="SUPFAM" id="SSF53850">
    <property type="entry name" value="Periplasmic binding protein-like II"/>
    <property type="match status" value="1"/>
</dbReference>
<dbReference type="PROSITE" id="PS51257">
    <property type="entry name" value="PROKAR_LIPOPROTEIN"/>
    <property type="match status" value="1"/>
</dbReference>
<dbReference type="Pfam" id="PF00497">
    <property type="entry name" value="SBP_bac_3"/>
    <property type="match status" value="1"/>
</dbReference>
<evidence type="ECO:0000256" key="1">
    <source>
        <dbReference type="ARBA" id="ARBA00022729"/>
    </source>
</evidence>
<dbReference type="InterPro" id="IPR001638">
    <property type="entry name" value="Solute-binding_3/MltF_N"/>
</dbReference>
<evidence type="ECO:0000313" key="4">
    <source>
        <dbReference type="EMBL" id="EFM64001.1"/>
    </source>
</evidence>
<dbReference type="STRING" id="596315.HMPREF0634_1035"/>
<organism evidence="4 5">
    <name type="scientific">Peptostreptococcus stomatis DSM 17678</name>
    <dbReference type="NCBI Taxonomy" id="596315"/>
    <lineage>
        <taxon>Bacteria</taxon>
        <taxon>Bacillati</taxon>
        <taxon>Bacillota</taxon>
        <taxon>Clostridia</taxon>
        <taxon>Peptostreptococcales</taxon>
        <taxon>Peptostreptococcaceae</taxon>
        <taxon>Peptostreptococcus</taxon>
    </lineage>
</organism>
<protein>
    <submittedName>
        <fullName evidence="4">ABC transporter, substrate-binding protein, family 3</fullName>
    </submittedName>
</protein>
<gene>
    <name evidence="4" type="ORF">HMPREF0634_1035</name>
</gene>
<keyword evidence="5" id="KW-1185">Reference proteome</keyword>
<feature type="chain" id="PRO_5038740142" evidence="2">
    <location>
        <begin position="20"/>
        <end position="276"/>
    </location>
</feature>
<sequence>MKKNISKLILLALTLVLVAGCTALKNSDGNNKDKTDDLAKIKANGKLVVGTAPGYPPFEFVVDKSGKSQVVGADIDLAKKIADEIGVKLEIKAMDFDALIMALQSSKVDMVITSMTPTEERKKSVDFSDVYFEGTNSIIVNINFSKDISKEDDLKNIVLGVQRGSVQEIYAKEVLKAPKIKSLTAIPDLIADMKNGNIDGIIASTVVAKINANQYEGIKLIDVNLSQANKEEAAIAIKKGENKALLDIVNKTIKSLKDSGQYEEILNKNIDLASKQ</sequence>
<dbReference type="CDD" id="cd13620">
    <property type="entry name" value="PBP2_GltS"/>
    <property type="match status" value="1"/>
</dbReference>
<dbReference type="OrthoDB" id="9774451at2"/>
<evidence type="ECO:0000256" key="2">
    <source>
        <dbReference type="SAM" id="SignalP"/>
    </source>
</evidence>
<comment type="caution">
    <text evidence="4">The sequence shown here is derived from an EMBL/GenBank/DDBJ whole genome shotgun (WGS) entry which is preliminary data.</text>
</comment>
<proteinExistence type="predicted"/>
<feature type="domain" description="Solute-binding protein family 3/N-terminal" evidence="3">
    <location>
        <begin position="46"/>
        <end position="273"/>
    </location>
</feature>
<dbReference type="Gene3D" id="3.40.190.10">
    <property type="entry name" value="Periplasmic binding protein-like II"/>
    <property type="match status" value="2"/>
</dbReference>
<dbReference type="PANTHER" id="PTHR35936">
    <property type="entry name" value="MEMBRANE-BOUND LYTIC MUREIN TRANSGLYCOSYLASE F"/>
    <property type="match status" value="1"/>
</dbReference>
<evidence type="ECO:0000313" key="5">
    <source>
        <dbReference type="Proteomes" id="UP000003244"/>
    </source>
</evidence>
<dbReference type="AlphaFoldDB" id="E0E545"/>
<dbReference type="PANTHER" id="PTHR35936:SF17">
    <property type="entry name" value="ARGININE-BINDING EXTRACELLULAR PROTEIN ARTP"/>
    <property type="match status" value="1"/>
</dbReference>
<keyword evidence="1 2" id="KW-0732">Signal</keyword>
<dbReference type="GeneID" id="84801420"/>
<accession>E0E545</accession>
<dbReference type="EMBL" id="ADGQ01000072">
    <property type="protein sequence ID" value="EFM64001.1"/>
    <property type="molecule type" value="Genomic_DNA"/>
</dbReference>